<proteinExistence type="predicted"/>
<evidence type="ECO:0000256" key="2">
    <source>
        <dbReference type="ARBA" id="ARBA00022525"/>
    </source>
</evidence>
<feature type="domain" description="Single" evidence="4">
    <location>
        <begin position="36"/>
        <end position="98"/>
    </location>
</feature>
<gene>
    <name evidence="5" type="ORF">X975_05975</name>
</gene>
<sequence length="106" mass="11705">MKEAYLLFLLIAVYTIPLEMNAYVFQHDLDTQNGFCEGPDYGRIPVGSTGYNDDKCEKYVCEENHLAGEGCGSVRAGDGCWLVRGSGRYPACCPSVRCAKIEHSDD</sequence>
<dbReference type="InterPro" id="IPR029277">
    <property type="entry name" value="SVWC_dom"/>
</dbReference>
<accession>A0A087TS48</accession>
<keyword evidence="6" id="KW-1185">Reference proteome</keyword>
<dbReference type="GO" id="GO:0005576">
    <property type="term" value="C:extracellular region"/>
    <property type="evidence" value="ECO:0007669"/>
    <property type="project" value="UniProtKB-SubCell"/>
</dbReference>
<dbReference type="SMART" id="SM01318">
    <property type="entry name" value="SVWC"/>
    <property type="match status" value="1"/>
</dbReference>
<organism evidence="5 6">
    <name type="scientific">Stegodyphus mimosarum</name>
    <name type="common">African social velvet spider</name>
    <dbReference type="NCBI Taxonomy" id="407821"/>
    <lineage>
        <taxon>Eukaryota</taxon>
        <taxon>Metazoa</taxon>
        <taxon>Ecdysozoa</taxon>
        <taxon>Arthropoda</taxon>
        <taxon>Chelicerata</taxon>
        <taxon>Arachnida</taxon>
        <taxon>Araneae</taxon>
        <taxon>Araneomorphae</taxon>
        <taxon>Entelegynae</taxon>
        <taxon>Eresoidea</taxon>
        <taxon>Eresidae</taxon>
        <taxon>Stegodyphus</taxon>
    </lineage>
</organism>
<evidence type="ECO:0000313" key="6">
    <source>
        <dbReference type="Proteomes" id="UP000054359"/>
    </source>
</evidence>
<reference evidence="5 6" key="1">
    <citation type="submission" date="2013-11" db="EMBL/GenBank/DDBJ databases">
        <title>Genome sequencing of Stegodyphus mimosarum.</title>
        <authorList>
            <person name="Bechsgaard J."/>
        </authorList>
    </citation>
    <scope>NUCLEOTIDE SEQUENCE [LARGE SCALE GENOMIC DNA]</scope>
</reference>
<comment type="subcellular location">
    <subcellularLocation>
        <location evidence="1">Secreted</location>
    </subcellularLocation>
</comment>
<feature type="non-terminal residue" evidence="5">
    <location>
        <position position="106"/>
    </location>
</feature>
<evidence type="ECO:0000313" key="5">
    <source>
        <dbReference type="EMBL" id="KFM67937.1"/>
    </source>
</evidence>
<dbReference type="Proteomes" id="UP000054359">
    <property type="component" value="Unassembled WGS sequence"/>
</dbReference>
<dbReference type="OrthoDB" id="6409530at2759"/>
<dbReference type="AlphaFoldDB" id="A0A087TS48"/>
<feature type="chain" id="PRO_5001829918" description="Single domain-containing protein" evidence="3">
    <location>
        <begin position="23"/>
        <end position="106"/>
    </location>
</feature>
<evidence type="ECO:0000259" key="4">
    <source>
        <dbReference type="SMART" id="SM01318"/>
    </source>
</evidence>
<feature type="signal peptide" evidence="3">
    <location>
        <begin position="1"/>
        <end position="22"/>
    </location>
</feature>
<dbReference type="EMBL" id="KK116500">
    <property type="protein sequence ID" value="KFM67937.1"/>
    <property type="molecule type" value="Genomic_DNA"/>
</dbReference>
<name>A0A087TS48_STEMI</name>
<keyword evidence="3" id="KW-0732">Signal</keyword>
<keyword evidence="2" id="KW-0964">Secreted</keyword>
<dbReference type="Pfam" id="PF15430">
    <property type="entry name" value="SVWC"/>
    <property type="match status" value="1"/>
</dbReference>
<evidence type="ECO:0000256" key="3">
    <source>
        <dbReference type="SAM" id="SignalP"/>
    </source>
</evidence>
<protein>
    <recommendedName>
        <fullName evidence="4">Single domain-containing protein</fullName>
    </recommendedName>
</protein>
<evidence type="ECO:0000256" key="1">
    <source>
        <dbReference type="ARBA" id="ARBA00004613"/>
    </source>
</evidence>
<dbReference type="OMA" id="CEDERFG"/>